<dbReference type="PIRSF" id="PIRSF004878">
    <property type="entry name" value="RNase_P_4"/>
    <property type="match status" value="1"/>
</dbReference>
<proteinExistence type="predicted"/>
<organism evidence="9">
    <name type="scientific">groundwater metagenome</name>
    <dbReference type="NCBI Taxonomy" id="717931"/>
    <lineage>
        <taxon>unclassified sequences</taxon>
        <taxon>metagenomes</taxon>
        <taxon>ecological metagenomes</taxon>
    </lineage>
</organism>
<keyword evidence="2" id="KW-0819">tRNA processing</keyword>
<accession>A0A098E6U1</accession>
<evidence type="ECO:0000256" key="7">
    <source>
        <dbReference type="ARBA" id="ARBA00022833"/>
    </source>
</evidence>
<evidence type="ECO:0000256" key="5">
    <source>
        <dbReference type="ARBA" id="ARBA00022759"/>
    </source>
</evidence>
<keyword evidence="5" id="KW-0255">Endonuclease</keyword>
<keyword evidence="6 9" id="KW-0378">Hydrolase</keyword>
<feature type="region of interest" description="Disordered" evidence="8">
    <location>
        <begin position="99"/>
        <end position="121"/>
    </location>
</feature>
<protein>
    <submittedName>
        <fullName evidence="9">Putative Ribonuclease P protein component 4</fullName>
        <ecNumber evidence="9">3.1.26.5</ecNumber>
    </submittedName>
</protein>
<keyword evidence="4" id="KW-0479">Metal-binding</keyword>
<dbReference type="GO" id="GO:0030677">
    <property type="term" value="C:ribonuclease P complex"/>
    <property type="evidence" value="ECO:0007669"/>
    <property type="project" value="InterPro"/>
</dbReference>
<dbReference type="GO" id="GO:0001682">
    <property type="term" value="P:tRNA 5'-leader removal"/>
    <property type="evidence" value="ECO:0007669"/>
    <property type="project" value="InterPro"/>
</dbReference>
<name>A0A098E6U1_9ZZZZ</name>
<dbReference type="Gene3D" id="1.20.5.420">
    <property type="entry name" value="Immunoglobulin FC, subunit C"/>
    <property type="match status" value="1"/>
</dbReference>
<dbReference type="GO" id="GO:0004526">
    <property type="term" value="F:ribonuclease P activity"/>
    <property type="evidence" value="ECO:0007669"/>
    <property type="project" value="UniProtKB-EC"/>
</dbReference>
<keyword evidence="7" id="KW-0862">Zinc</keyword>
<keyword evidence="3" id="KW-0540">Nuclease</keyword>
<gene>
    <name evidence="9" type="ORF">MSIBF_A1600008</name>
</gene>
<dbReference type="EC" id="3.1.26.5" evidence="9"/>
<keyword evidence="1" id="KW-0963">Cytoplasm</keyword>
<evidence type="ECO:0000256" key="4">
    <source>
        <dbReference type="ARBA" id="ARBA00022723"/>
    </source>
</evidence>
<dbReference type="EMBL" id="CCXY01000069">
    <property type="protein sequence ID" value="CEG11677.1"/>
    <property type="molecule type" value="Genomic_DNA"/>
</dbReference>
<reference evidence="9" key="1">
    <citation type="submission" date="2014-09" db="EMBL/GenBank/DDBJ databases">
        <authorList>
            <person name="Probst J Alexander"/>
        </authorList>
    </citation>
    <scope>NUCLEOTIDE SEQUENCE</scope>
</reference>
<dbReference type="Gene3D" id="6.20.50.20">
    <property type="match status" value="1"/>
</dbReference>
<feature type="compositionally biased region" description="Polar residues" evidence="8">
    <location>
        <begin position="112"/>
        <end position="121"/>
    </location>
</feature>
<evidence type="ECO:0000256" key="3">
    <source>
        <dbReference type="ARBA" id="ARBA00022722"/>
    </source>
</evidence>
<evidence type="ECO:0000256" key="6">
    <source>
        <dbReference type="ARBA" id="ARBA00022801"/>
    </source>
</evidence>
<dbReference type="InterPro" id="IPR016432">
    <property type="entry name" value="RNP4"/>
</dbReference>
<sequence>MAYKKDEEKFKSLGKERVEILFGLAKTDTEESARDYVKSAIRIAKFCNLRLGNKKGLFCRQCQTFFNPENSRVRLNSKKKRVEILCLRCGYERFYGYGKEQKGKRREKYRQKNLTQNLMQK</sequence>
<evidence type="ECO:0000256" key="1">
    <source>
        <dbReference type="ARBA" id="ARBA00022490"/>
    </source>
</evidence>
<evidence type="ECO:0000313" key="9">
    <source>
        <dbReference type="EMBL" id="CEG11677.1"/>
    </source>
</evidence>
<feature type="compositionally biased region" description="Basic residues" evidence="8">
    <location>
        <begin position="102"/>
        <end position="111"/>
    </location>
</feature>
<dbReference type="AlphaFoldDB" id="A0A098E6U1"/>
<dbReference type="GO" id="GO:0046872">
    <property type="term" value="F:metal ion binding"/>
    <property type="evidence" value="ECO:0007669"/>
    <property type="project" value="UniProtKB-KW"/>
</dbReference>
<evidence type="ECO:0000256" key="2">
    <source>
        <dbReference type="ARBA" id="ARBA00022694"/>
    </source>
</evidence>
<evidence type="ECO:0000256" key="8">
    <source>
        <dbReference type="SAM" id="MobiDB-lite"/>
    </source>
</evidence>